<accession>A0AA88AE79</accession>
<dbReference type="PANTHER" id="PTHR34109:SF1">
    <property type="entry name" value="VOC DOMAIN-CONTAINING PROTEIN"/>
    <property type="match status" value="1"/>
</dbReference>
<protein>
    <recommendedName>
        <fullName evidence="1">VOC domain-containing protein</fullName>
    </recommendedName>
</protein>
<dbReference type="InterPro" id="IPR054576">
    <property type="entry name" value="At5g48480-like_N"/>
</dbReference>
<dbReference type="Gene3D" id="3.10.180.10">
    <property type="entry name" value="2,3-Dihydroxybiphenyl 1,2-Dioxygenase, domain 1"/>
    <property type="match status" value="1"/>
</dbReference>
<gene>
    <name evidence="2" type="ORF">TIFTF001_019366</name>
</gene>
<dbReference type="Pfam" id="PF22650">
    <property type="entry name" value="At5g48480-like_C"/>
    <property type="match status" value="1"/>
</dbReference>
<dbReference type="SUPFAM" id="SSF54593">
    <property type="entry name" value="Glyoxalase/Bleomycin resistance protein/Dihydroxybiphenyl dioxygenase"/>
    <property type="match status" value="1"/>
</dbReference>
<organism evidence="2 3">
    <name type="scientific">Ficus carica</name>
    <name type="common">Common fig</name>
    <dbReference type="NCBI Taxonomy" id="3494"/>
    <lineage>
        <taxon>Eukaryota</taxon>
        <taxon>Viridiplantae</taxon>
        <taxon>Streptophyta</taxon>
        <taxon>Embryophyta</taxon>
        <taxon>Tracheophyta</taxon>
        <taxon>Spermatophyta</taxon>
        <taxon>Magnoliopsida</taxon>
        <taxon>eudicotyledons</taxon>
        <taxon>Gunneridae</taxon>
        <taxon>Pentapetalae</taxon>
        <taxon>rosids</taxon>
        <taxon>fabids</taxon>
        <taxon>Rosales</taxon>
        <taxon>Moraceae</taxon>
        <taxon>Ficeae</taxon>
        <taxon>Ficus</taxon>
    </lineage>
</organism>
<name>A0AA88AE79_FICCA</name>
<comment type="caution">
    <text evidence="2">The sequence shown here is derived from an EMBL/GenBank/DDBJ whole genome shotgun (WGS) entry which is preliminary data.</text>
</comment>
<evidence type="ECO:0000313" key="3">
    <source>
        <dbReference type="Proteomes" id="UP001187192"/>
    </source>
</evidence>
<dbReference type="PROSITE" id="PS51819">
    <property type="entry name" value="VOC"/>
    <property type="match status" value="1"/>
</dbReference>
<dbReference type="InterPro" id="IPR037523">
    <property type="entry name" value="VOC_core"/>
</dbReference>
<dbReference type="Proteomes" id="UP001187192">
    <property type="component" value="Unassembled WGS sequence"/>
</dbReference>
<reference evidence="2" key="1">
    <citation type="submission" date="2023-07" db="EMBL/GenBank/DDBJ databases">
        <title>draft genome sequence of fig (Ficus carica).</title>
        <authorList>
            <person name="Takahashi T."/>
            <person name="Nishimura K."/>
        </authorList>
    </citation>
    <scope>NUCLEOTIDE SEQUENCE</scope>
</reference>
<dbReference type="Pfam" id="PF22656">
    <property type="entry name" value="At5g48480-like_N"/>
    <property type="match status" value="1"/>
</dbReference>
<evidence type="ECO:0000259" key="1">
    <source>
        <dbReference type="PROSITE" id="PS51819"/>
    </source>
</evidence>
<dbReference type="EMBL" id="BTGU01000033">
    <property type="protein sequence ID" value="GMN50205.1"/>
    <property type="molecule type" value="Genomic_DNA"/>
</dbReference>
<proteinExistence type="predicted"/>
<dbReference type="InterPro" id="IPR029068">
    <property type="entry name" value="Glyas_Bleomycin-R_OHBP_Dase"/>
</dbReference>
<dbReference type="PANTHER" id="PTHR34109">
    <property type="entry name" value="BNAUNNG04460D PROTEIN-RELATED"/>
    <property type="match status" value="1"/>
</dbReference>
<dbReference type="InterPro" id="IPR054575">
    <property type="entry name" value="At5g48480-like_C"/>
</dbReference>
<evidence type="ECO:0000313" key="2">
    <source>
        <dbReference type="EMBL" id="GMN50205.1"/>
    </source>
</evidence>
<dbReference type="AlphaFoldDB" id="A0AA88AE79"/>
<feature type="domain" description="VOC" evidence="1">
    <location>
        <begin position="24"/>
        <end position="157"/>
    </location>
</feature>
<sequence>MAAQQEVQNGGGAEKVADVVSFTAVKPQLFVEAPKANDAVQFYKTAFGAEEVSRTVHPKRKAEQELPLVLSAELKLAGFTILVSDLADDSDDPAKSTGSGGVVLCLETQEVDAAVKKALAAGAVAEGETVEGDSACCGGRVGKVKDPYGYVWLICSPANKSVDVEA</sequence>
<keyword evidence="3" id="KW-1185">Reference proteome</keyword>
<dbReference type="CDD" id="cd07246">
    <property type="entry name" value="VOC_like"/>
    <property type="match status" value="1"/>
</dbReference>